<feature type="compositionally biased region" description="Polar residues" evidence="9">
    <location>
        <begin position="51"/>
        <end position="64"/>
    </location>
</feature>
<keyword evidence="12" id="KW-1185">Reference proteome</keyword>
<comment type="catalytic activity">
    <reaction evidence="2 8">
        <text>glutathione + H2O = L-cysteinylglycine + L-glutamate</text>
        <dbReference type="Rhea" id="RHEA:28807"/>
        <dbReference type="ChEBI" id="CHEBI:15377"/>
        <dbReference type="ChEBI" id="CHEBI:29985"/>
        <dbReference type="ChEBI" id="CHEBI:57925"/>
        <dbReference type="ChEBI" id="CHEBI:61694"/>
        <dbReference type="EC" id="3.4.19.13"/>
    </reaction>
</comment>
<keyword evidence="10" id="KW-0472">Membrane</keyword>
<evidence type="ECO:0000256" key="4">
    <source>
        <dbReference type="ARBA" id="ARBA00009381"/>
    </source>
</evidence>
<reference evidence="11" key="2">
    <citation type="journal article" date="2022" name="Microbiol. Resour. Announc.">
        <title>Whole-Genome Sequence of Entomortierella parvispora E1425, a Mucoromycotan Fungus Associated with Burkholderiaceae-Related Endosymbiotic Bacteria.</title>
        <authorList>
            <person name="Herlambang A."/>
            <person name="Guo Y."/>
            <person name="Takashima Y."/>
            <person name="Narisawa K."/>
            <person name="Ohta H."/>
            <person name="Nishizawa T."/>
        </authorList>
    </citation>
    <scope>NUCLEOTIDE SEQUENCE</scope>
    <source>
        <strain evidence="11">E1425</strain>
    </source>
</reference>
<dbReference type="GO" id="GO:0005886">
    <property type="term" value="C:plasma membrane"/>
    <property type="evidence" value="ECO:0007669"/>
    <property type="project" value="TreeGrafter"/>
</dbReference>
<organism evidence="11 12">
    <name type="scientific">Entomortierella parvispora</name>
    <dbReference type="NCBI Taxonomy" id="205924"/>
    <lineage>
        <taxon>Eukaryota</taxon>
        <taxon>Fungi</taxon>
        <taxon>Fungi incertae sedis</taxon>
        <taxon>Mucoromycota</taxon>
        <taxon>Mortierellomycotina</taxon>
        <taxon>Mortierellomycetes</taxon>
        <taxon>Mortierellales</taxon>
        <taxon>Mortierellaceae</taxon>
        <taxon>Entomortierella</taxon>
    </lineage>
</organism>
<comment type="caution">
    <text evidence="11">The sequence shown here is derived from an EMBL/GenBank/DDBJ whole genome shotgun (WGS) entry which is preliminary data.</text>
</comment>
<dbReference type="InterPro" id="IPR000101">
    <property type="entry name" value="GGT_peptidase"/>
</dbReference>
<keyword evidence="8" id="KW-0808">Transferase</keyword>
<proteinExistence type="inferred from homology"/>
<comment type="catalytic activity">
    <reaction evidence="1 8">
        <text>an S-substituted glutathione + H2O = an S-substituted L-cysteinylglycine + L-glutamate</text>
        <dbReference type="Rhea" id="RHEA:59468"/>
        <dbReference type="ChEBI" id="CHEBI:15377"/>
        <dbReference type="ChEBI" id="CHEBI:29985"/>
        <dbReference type="ChEBI" id="CHEBI:90779"/>
        <dbReference type="ChEBI" id="CHEBI:143103"/>
        <dbReference type="EC" id="3.4.19.13"/>
    </reaction>
</comment>
<evidence type="ECO:0000256" key="7">
    <source>
        <dbReference type="PIRSR" id="PIRSR600101-2"/>
    </source>
</evidence>
<dbReference type="GO" id="GO:0103068">
    <property type="term" value="F:leukotriene C4 gamma-glutamyl transferase activity"/>
    <property type="evidence" value="ECO:0007669"/>
    <property type="project" value="UniProtKB-EC"/>
</dbReference>
<dbReference type="FunFam" id="3.60.20.40:FF:000001">
    <property type="entry name" value="Gamma-glutamyltranspeptidase 1"/>
    <property type="match status" value="1"/>
</dbReference>
<dbReference type="Gene3D" id="1.10.246.130">
    <property type="match status" value="1"/>
</dbReference>
<dbReference type="NCBIfam" id="TIGR00066">
    <property type="entry name" value="g_glut_trans"/>
    <property type="match status" value="1"/>
</dbReference>
<feature type="binding site" evidence="7">
    <location>
        <position position="181"/>
    </location>
    <ligand>
        <name>L-glutamate</name>
        <dbReference type="ChEBI" id="CHEBI:29985"/>
    </ligand>
</feature>
<dbReference type="PANTHER" id="PTHR11686:SF9">
    <property type="entry name" value="RE13973P"/>
    <property type="match status" value="1"/>
</dbReference>
<dbReference type="InterPro" id="IPR043138">
    <property type="entry name" value="GGT_lsub"/>
</dbReference>
<protein>
    <recommendedName>
        <fullName evidence="8">Glutathione hydrolase</fullName>
        <ecNumber evidence="8">2.3.2.2</ecNumber>
        <ecNumber evidence="8">3.4.19.13</ecNumber>
    </recommendedName>
    <alternativeName>
        <fullName evidence="8">Gamma-glutamyltransferase</fullName>
    </alternativeName>
    <alternativeName>
        <fullName evidence="8">Gamma-glutamyltranspeptidase</fullName>
    </alternativeName>
</protein>
<feature type="binding site" evidence="7">
    <location>
        <position position="493"/>
    </location>
    <ligand>
        <name>L-glutamate</name>
        <dbReference type="ChEBI" id="CHEBI:29985"/>
    </ligand>
</feature>
<keyword evidence="8 11" id="KW-0378">Hydrolase</keyword>
<dbReference type="AlphaFoldDB" id="A0A9P3LTN2"/>
<dbReference type="Gene3D" id="3.60.20.40">
    <property type="match status" value="1"/>
</dbReference>
<gene>
    <name evidence="11" type="ORF">EMPS_02527</name>
</gene>
<dbReference type="PRINTS" id="PR01210">
    <property type="entry name" value="GGTRANSPTASE"/>
</dbReference>
<feature type="transmembrane region" description="Helical" evidence="10">
    <location>
        <begin position="74"/>
        <end position="94"/>
    </location>
</feature>
<reference evidence="11" key="1">
    <citation type="submission" date="2021-11" db="EMBL/GenBank/DDBJ databases">
        <authorList>
            <person name="Herlambang A."/>
            <person name="Guo Y."/>
            <person name="Takashima Y."/>
            <person name="Nishizawa T."/>
        </authorList>
    </citation>
    <scope>NUCLEOTIDE SEQUENCE</scope>
    <source>
        <strain evidence="11">E1425</strain>
    </source>
</reference>
<evidence type="ECO:0000313" key="12">
    <source>
        <dbReference type="Proteomes" id="UP000827284"/>
    </source>
</evidence>
<comment type="pathway">
    <text evidence="3 8">Sulfur metabolism; glutathione metabolism.</text>
</comment>
<feature type="binding site" evidence="7">
    <location>
        <begin position="521"/>
        <end position="522"/>
    </location>
    <ligand>
        <name>L-glutamate</name>
        <dbReference type="ChEBI" id="CHEBI:29985"/>
    </ligand>
</feature>
<accession>A0A9P3LTN2</accession>
<dbReference type="GO" id="GO:0036374">
    <property type="term" value="F:glutathione hydrolase activity"/>
    <property type="evidence" value="ECO:0007669"/>
    <property type="project" value="UniProtKB-UniRule"/>
</dbReference>
<evidence type="ECO:0000313" key="11">
    <source>
        <dbReference type="EMBL" id="GJJ70178.1"/>
    </source>
</evidence>
<dbReference type="SUPFAM" id="SSF56235">
    <property type="entry name" value="N-terminal nucleophile aminohydrolases (Ntn hydrolases)"/>
    <property type="match status" value="1"/>
</dbReference>
<dbReference type="EC" id="2.3.2.2" evidence="8"/>
<evidence type="ECO:0000256" key="3">
    <source>
        <dbReference type="ARBA" id="ARBA00005115"/>
    </source>
</evidence>
<feature type="region of interest" description="Disordered" evidence="9">
    <location>
        <begin position="1"/>
        <end position="66"/>
    </location>
</feature>
<evidence type="ECO:0000256" key="2">
    <source>
        <dbReference type="ARBA" id="ARBA00001089"/>
    </source>
</evidence>
<keyword evidence="8" id="KW-0012">Acyltransferase</keyword>
<comment type="function">
    <text evidence="8">Cleaves the gamma-glutamyl peptide bond of glutathione and glutathione conjugates.</text>
</comment>
<dbReference type="EMBL" id="BQFW01000003">
    <property type="protein sequence ID" value="GJJ70178.1"/>
    <property type="molecule type" value="Genomic_DNA"/>
</dbReference>
<comment type="catalytic activity">
    <reaction evidence="5 8">
        <text>an N-terminal (5-L-glutamyl)-[peptide] + an alpha-amino acid = 5-L-glutamyl amino acid + an N-terminal L-alpha-aminoacyl-[peptide]</text>
        <dbReference type="Rhea" id="RHEA:23904"/>
        <dbReference type="Rhea" id="RHEA-COMP:9780"/>
        <dbReference type="Rhea" id="RHEA-COMP:9795"/>
        <dbReference type="ChEBI" id="CHEBI:77644"/>
        <dbReference type="ChEBI" id="CHEBI:78597"/>
        <dbReference type="ChEBI" id="CHEBI:78599"/>
        <dbReference type="ChEBI" id="CHEBI:78608"/>
        <dbReference type="EC" id="2.3.2.2"/>
    </reaction>
</comment>
<sequence length="641" mass="69088">MAHNLSAAELGRGNAPSPRHSIDGTQESSPLLGRTNPAGTPAANKRLGASAGSSNNHTNTPTKRSLSEHARKKIIITLTSISGVLLVVLAVTLVSKLGAPPVIEKNTPTLIKAKYGAVAAEEIHCSEIGVEVLKEGGNAVDAAIASCLCVGTVNSFSAGIGGGGFMVIRLPNGTVETIDFREAAPAASTPTMFKKDPILAQTGGLAVAVPGEIRGLELAHKRHGKLPWERLFAPAVKLAREGWAVGPELARRLQLAKVLIESEPEWSHVFAQDGVALREGQWIKREALADTLETIGRKGADAFYTGKIAQMMVDHVQKHGGILTMKDMKDYRALVKEPVVGFYQGRKVYTTTAPTSGPALISVLNILERYNVGKSANSANVDTHRLVEAMKFGFAQRTELGDPDFTDLEETIQNMVSKDTAASIRANISDAHTYPVEYYHPHWGPIENHGTTHLSTVDKDDMSVALTSTVNLLFGSKLLDPQSGVILNDEMDDFSIPGRANAFGLLPSPFNYPEPGKRPLSSCVPTIVESDGRFEMSLGGSGGSRILTAVLQTMLSVYNYDLDVMEAIERPRIHHQLMPNVVDIEIGYPQTEIEYLRRAGHNVTLFDRALAKAEIQVVMRQQDGLVYGSSDTRKHGVAAGY</sequence>
<evidence type="ECO:0000256" key="6">
    <source>
        <dbReference type="PIRSR" id="PIRSR600101-1"/>
    </source>
</evidence>
<comment type="similarity">
    <text evidence="4">Belongs to the gamma-glutamyltransferase family.</text>
</comment>
<keyword evidence="10" id="KW-1133">Transmembrane helix</keyword>
<dbReference type="Pfam" id="PF01019">
    <property type="entry name" value="G_glu_transpept"/>
    <property type="match status" value="1"/>
</dbReference>
<keyword evidence="10" id="KW-0812">Transmembrane</keyword>
<dbReference type="InterPro" id="IPR029055">
    <property type="entry name" value="Ntn_hydrolases_N"/>
</dbReference>
<dbReference type="EC" id="3.4.19.13" evidence="8"/>
<dbReference type="GO" id="GO:0006751">
    <property type="term" value="P:glutathione catabolic process"/>
    <property type="evidence" value="ECO:0007669"/>
    <property type="project" value="UniProtKB-UniRule"/>
</dbReference>
<evidence type="ECO:0000256" key="5">
    <source>
        <dbReference type="ARBA" id="ARBA00047417"/>
    </source>
</evidence>
<feature type="active site" description="Nucleophile" evidence="6">
    <location>
        <position position="451"/>
    </location>
</feature>
<dbReference type="FunFam" id="1.10.246.130:FF:000001">
    <property type="entry name" value="Gamma-glutamyltransferase 5 isoform 1"/>
    <property type="match status" value="1"/>
</dbReference>
<dbReference type="OrthoDB" id="1081007at2759"/>
<dbReference type="PANTHER" id="PTHR11686">
    <property type="entry name" value="GAMMA GLUTAMYL TRANSPEPTIDASE"/>
    <property type="match status" value="1"/>
</dbReference>
<dbReference type="Proteomes" id="UP000827284">
    <property type="component" value="Unassembled WGS sequence"/>
</dbReference>
<evidence type="ECO:0000256" key="1">
    <source>
        <dbReference type="ARBA" id="ARBA00001049"/>
    </source>
</evidence>
<feature type="binding site" evidence="7">
    <location>
        <begin position="469"/>
        <end position="471"/>
    </location>
    <ligand>
        <name>L-glutamate</name>
        <dbReference type="ChEBI" id="CHEBI:29985"/>
    </ligand>
</feature>
<evidence type="ECO:0000256" key="9">
    <source>
        <dbReference type="SAM" id="MobiDB-lite"/>
    </source>
</evidence>
<dbReference type="InterPro" id="IPR043137">
    <property type="entry name" value="GGT_ssub_C"/>
</dbReference>
<evidence type="ECO:0000256" key="8">
    <source>
        <dbReference type="RuleBase" id="RU368068"/>
    </source>
</evidence>
<name>A0A9P3LTN2_9FUNG</name>
<feature type="binding site" evidence="7">
    <location>
        <position position="543"/>
    </location>
    <ligand>
        <name>L-glutamate</name>
        <dbReference type="ChEBI" id="CHEBI:29985"/>
    </ligand>
</feature>
<evidence type="ECO:0000256" key="10">
    <source>
        <dbReference type="SAM" id="Phobius"/>
    </source>
</evidence>
<dbReference type="GO" id="GO:0000324">
    <property type="term" value="C:fungal-type vacuole"/>
    <property type="evidence" value="ECO:0007669"/>
    <property type="project" value="TreeGrafter"/>
</dbReference>